<dbReference type="Proteomes" id="UP000712947">
    <property type="component" value="Unassembled WGS sequence"/>
</dbReference>
<dbReference type="InterPro" id="IPR023138">
    <property type="entry name" value="NMB0513-like_sf"/>
</dbReference>
<dbReference type="InterPro" id="IPR007670">
    <property type="entry name" value="DUF596"/>
</dbReference>
<dbReference type="Pfam" id="PF04591">
    <property type="entry name" value="DUF596"/>
    <property type="match status" value="1"/>
</dbReference>
<protein>
    <submittedName>
        <fullName evidence="1">DUF596 domain-containing protein</fullName>
    </submittedName>
</protein>
<gene>
    <name evidence="1" type="ORF">HB991_11175</name>
</gene>
<sequence length="117" mass="13558">MLYSHDEYKLFQDELEGGSIGTLWSAMRADNFGKDDLSFNDKKAYFFELLQRLMQDGKIKLAKHGVFLDGTIEEQIARYKAAFPDNEDKLVHGLWFTFDESPGGIVWVHDNGYLDWT</sequence>
<evidence type="ECO:0000313" key="1">
    <source>
        <dbReference type="EMBL" id="NIL23068.1"/>
    </source>
</evidence>
<organism evidence="1 2">
    <name type="scientific">Yersinia mollaretii</name>
    <dbReference type="NCBI Taxonomy" id="33060"/>
    <lineage>
        <taxon>Bacteria</taxon>
        <taxon>Pseudomonadati</taxon>
        <taxon>Pseudomonadota</taxon>
        <taxon>Gammaproteobacteria</taxon>
        <taxon>Enterobacterales</taxon>
        <taxon>Yersiniaceae</taxon>
        <taxon>Yersinia</taxon>
    </lineage>
</organism>
<dbReference type="EMBL" id="JAASAI010000010">
    <property type="protein sequence ID" value="NIL23068.1"/>
    <property type="molecule type" value="Genomic_DNA"/>
</dbReference>
<dbReference type="AlphaFoldDB" id="A0AA44HZV3"/>
<name>A0AA44HZV3_YERMO</name>
<evidence type="ECO:0000313" key="2">
    <source>
        <dbReference type="Proteomes" id="UP000712947"/>
    </source>
</evidence>
<dbReference type="RefSeq" id="WP_050144127.1">
    <property type="nucleotide sequence ID" value="NZ_CABHYE010000038.1"/>
</dbReference>
<comment type="caution">
    <text evidence="1">The sequence shown here is derived from an EMBL/GenBank/DDBJ whole genome shotgun (WGS) entry which is preliminary data.</text>
</comment>
<accession>A0AA44HZV3</accession>
<dbReference type="Gene3D" id="1.10.3510.10">
    <property type="entry name" value="NMB0513-like"/>
    <property type="match status" value="1"/>
</dbReference>
<proteinExistence type="predicted"/>
<reference evidence="1" key="1">
    <citation type="submission" date="2020-03" db="EMBL/GenBank/DDBJ databases">
        <authorList>
            <person name="Kislichkina A."/>
            <person name="Dentovskaya S."/>
            <person name="Shaikhutdinov R."/>
            <person name="Ivanov S."/>
            <person name="Sizova A."/>
            <person name="Solomentsev V."/>
            <person name="Bogun A."/>
        </authorList>
    </citation>
    <scope>NUCLEOTIDE SEQUENCE</scope>
    <source>
        <strain evidence="1">SCPM-O-B-7610</strain>
    </source>
</reference>
<dbReference type="SUPFAM" id="SSF160472">
    <property type="entry name" value="NMB0513-like"/>
    <property type="match status" value="1"/>
</dbReference>